<dbReference type="EMBL" id="CM009294">
    <property type="protein sequence ID" value="KAI9394035.1"/>
    <property type="molecule type" value="Genomic_DNA"/>
</dbReference>
<gene>
    <name evidence="1" type="ORF">POPTR_005G043950v4</name>
</gene>
<reference evidence="1 2" key="1">
    <citation type="journal article" date="2006" name="Science">
        <title>The genome of black cottonwood, Populus trichocarpa (Torr. &amp; Gray).</title>
        <authorList>
            <person name="Tuskan G.A."/>
            <person name="Difazio S."/>
            <person name="Jansson S."/>
            <person name="Bohlmann J."/>
            <person name="Grigoriev I."/>
            <person name="Hellsten U."/>
            <person name="Putnam N."/>
            <person name="Ralph S."/>
            <person name="Rombauts S."/>
            <person name="Salamov A."/>
            <person name="Schein J."/>
            <person name="Sterck L."/>
            <person name="Aerts A."/>
            <person name="Bhalerao R.R."/>
            <person name="Bhalerao R.P."/>
            <person name="Blaudez D."/>
            <person name="Boerjan W."/>
            <person name="Brun A."/>
            <person name="Brunner A."/>
            <person name="Busov V."/>
            <person name="Campbell M."/>
            <person name="Carlson J."/>
            <person name="Chalot M."/>
            <person name="Chapman J."/>
            <person name="Chen G.L."/>
            <person name="Cooper D."/>
            <person name="Coutinho P.M."/>
            <person name="Couturier J."/>
            <person name="Covert S."/>
            <person name="Cronk Q."/>
            <person name="Cunningham R."/>
            <person name="Davis J."/>
            <person name="Degroeve S."/>
            <person name="Dejardin A."/>
            <person name="Depamphilis C."/>
            <person name="Detter J."/>
            <person name="Dirks B."/>
            <person name="Dubchak I."/>
            <person name="Duplessis S."/>
            <person name="Ehlting J."/>
            <person name="Ellis B."/>
            <person name="Gendler K."/>
            <person name="Goodstein D."/>
            <person name="Gribskov M."/>
            <person name="Grimwood J."/>
            <person name="Groover A."/>
            <person name="Gunter L."/>
            <person name="Hamberger B."/>
            <person name="Heinze B."/>
            <person name="Helariutta Y."/>
            <person name="Henrissat B."/>
            <person name="Holligan D."/>
            <person name="Holt R."/>
            <person name="Huang W."/>
            <person name="Islam-Faridi N."/>
            <person name="Jones S."/>
            <person name="Jones-Rhoades M."/>
            <person name="Jorgensen R."/>
            <person name="Joshi C."/>
            <person name="Kangasjarvi J."/>
            <person name="Karlsson J."/>
            <person name="Kelleher C."/>
            <person name="Kirkpatrick R."/>
            <person name="Kirst M."/>
            <person name="Kohler A."/>
            <person name="Kalluri U."/>
            <person name="Larimer F."/>
            <person name="Leebens-Mack J."/>
            <person name="Leple J.C."/>
            <person name="Locascio P."/>
            <person name="Lou Y."/>
            <person name="Lucas S."/>
            <person name="Martin F."/>
            <person name="Montanini B."/>
            <person name="Napoli C."/>
            <person name="Nelson D.R."/>
            <person name="Nelson C."/>
            <person name="Nieminen K."/>
            <person name="Nilsson O."/>
            <person name="Pereda V."/>
            <person name="Peter G."/>
            <person name="Philippe R."/>
            <person name="Pilate G."/>
            <person name="Poliakov A."/>
            <person name="Razumovskaya J."/>
            <person name="Richardson P."/>
            <person name="Rinaldi C."/>
            <person name="Ritland K."/>
            <person name="Rouze P."/>
            <person name="Ryaboy D."/>
            <person name="Schmutz J."/>
            <person name="Schrader J."/>
            <person name="Segerman B."/>
            <person name="Shin H."/>
            <person name="Siddiqui A."/>
            <person name="Sterky F."/>
            <person name="Terry A."/>
            <person name="Tsai C.J."/>
            <person name="Uberbacher E."/>
            <person name="Unneberg P."/>
            <person name="Vahala J."/>
            <person name="Wall K."/>
            <person name="Wessler S."/>
            <person name="Yang G."/>
            <person name="Yin T."/>
            <person name="Douglas C."/>
            <person name="Marra M."/>
            <person name="Sandberg G."/>
            <person name="Van de Peer Y."/>
            <person name="Rokhsar D."/>
        </authorList>
    </citation>
    <scope>NUCLEOTIDE SEQUENCE [LARGE SCALE GENOMIC DNA]</scope>
    <source>
        <strain evidence="2">cv. Nisqually</strain>
    </source>
</reference>
<dbReference type="Proteomes" id="UP000006729">
    <property type="component" value="Chromosome 5"/>
</dbReference>
<comment type="caution">
    <text evidence="1">The sequence shown here is derived from an EMBL/GenBank/DDBJ whole genome shotgun (WGS) entry which is preliminary data.</text>
</comment>
<accession>A0ACC0SXN3</accession>
<organism evidence="1 2">
    <name type="scientific">Populus trichocarpa</name>
    <name type="common">Western balsam poplar</name>
    <name type="synonym">Populus balsamifera subsp. trichocarpa</name>
    <dbReference type="NCBI Taxonomy" id="3694"/>
    <lineage>
        <taxon>Eukaryota</taxon>
        <taxon>Viridiplantae</taxon>
        <taxon>Streptophyta</taxon>
        <taxon>Embryophyta</taxon>
        <taxon>Tracheophyta</taxon>
        <taxon>Spermatophyta</taxon>
        <taxon>Magnoliopsida</taxon>
        <taxon>eudicotyledons</taxon>
        <taxon>Gunneridae</taxon>
        <taxon>Pentapetalae</taxon>
        <taxon>rosids</taxon>
        <taxon>fabids</taxon>
        <taxon>Malpighiales</taxon>
        <taxon>Salicaceae</taxon>
        <taxon>Saliceae</taxon>
        <taxon>Populus</taxon>
    </lineage>
</organism>
<evidence type="ECO:0000313" key="1">
    <source>
        <dbReference type="EMBL" id="KAI9394035.1"/>
    </source>
</evidence>
<sequence>MMVYWTMLSLFLFSFVFPLVVLFFGSVFSVRVLWSLSLFVSVPVSVCLLLSLLVFFGLPLSLYLLLLGFLLFCDSVFLLRVSVPRFPLFFPVLSFTPSVPVLSFFSVSPLLPSVFFVFFLSPPFSSFFLL</sequence>
<keyword evidence="2" id="KW-1185">Reference proteome</keyword>
<protein>
    <submittedName>
        <fullName evidence="1">Uncharacterized protein</fullName>
    </submittedName>
</protein>
<name>A0ACC0SXN3_POPTR</name>
<evidence type="ECO:0000313" key="2">
    <source>
        <dbReference type="Proteomes" id="UP000006729"/>
    </source>
</evidence>
<proteinExistence type="predicted"/>